<dbReference type="Gene3D" id="2.30.30.30">
    <property type="match status" value="1"/>
</dbReference>
<comment type="caution">
    <text evidence="9">The sequence shown here is derived from an EMBL/GenBank/DDBJ whole genome shotgun (WGS) entry which is preliminary data.</text>
</comment>
<dbReference type="NCBIfam" id="TIGR00038">
    <property type="entry name" value="efp"/>
    <property type="match status" value="1"/>
</dbReference>
<dbReference type="InterPro" id="IPR015365">
    <property type="entry name" value="Elong-fact-P_C"/>
</dbReference>
<keyword evidence="10" id="KW-1185">Reference proteome</keyword>
<comment type="similarity">
    <text evidence="3">Belongs to the elongation factor P family.</text>
</comment>
<evidence type="ECO:0000313" key="9">
    <source>
        <dbReference type="EMBL" id="GAA0178451.1"/>
    </source>
</evidence>
<evidence type="ECO:0000313" key="10">
    <source>
        <dbReference type="Proteomes" id="UP001454036"/>
    </source>
</evidence>
<reference evidence="9 10" key="1">
    <citation type="submission" date="2024-01" db="EMBL/GenBank/DDBJ databases">
        <title>The complete chloroplast genome sequence of Lithospermum erythrorhizon: insights into the phylogenetic relationship among Boraginaceae species and the maternal lineages of purple gromwells.</title>
        <authorList>
            <person name="Okada T."/>
            <person name="Watanabe K."/>
        </authorList>
    </citation>
    <scope>NUCLEOTIDE SEQUENCE [LARGE SCALE GENOMIC DNA]</scope>
</reference>
<comment type="subcellular location">
    <subcellularLocation>
        <location evidence="1">Cytoplasm</location>
    </subcellularLocation>
</comment>
<dbReference type="FunFam" id="2.40.50.140:FF:000004">
    <property type="entry name" value="Elongation factor P"/>
    <property type="match status" value="1"/>
</dbReference>
<evidence type="ECO:0000259" key="7">
    <source>
        <dbReference type="SMART" id="SM00841"/>
    </source>
</evidence>
<dbReference type="InterPro" id="IPR013185">
    <property type="entry name" value="Transl_elong_KOW-like"/>
</dbReference>
<dbReference type="InterPro" id="IPR011768">
    <property type="entry name" value="Transl_elongation_fac_P"/>
</dbReference>
<name>A0AAV3RKI3_LITER</name>
<dbReference type="FunFam" id="2.30.30.30:FF:000003">
    <property type="entry name" value="Elongation factor P"/>
    <property type="match status" value="1"/>
</dbReference>
<dbReference type="GO" id="GO:0043043">
    <property type="term" value="P:peptide biosynthetic process"/>
    <property type="evidence" value="ECO:0007669"/>
    <property type="project" value="InterPro"/>
</dbReference>
<dbReference type="Proteomes" id="UP001454036">
    <property type="component" value="Unassembled WGS sequence"/>
</dbReference>
<evidence type="ECO:0000256" key="2">
    <source>
        <dbReference type="ARBA" id="ARBA00004815"/>
    </source>
</evidence>
<dbReference type="InterPro" id="IPR013852">
    <property type="entry name" value="Transl_elong_P/YeiP_CS"/>
</dbReference>
<dbReference type="PANTHER" id="PTHR30053">
    <property type="entry name" value="ELONGATION FACTOR P"/>
    <property type="match status" value="1"/>
</dbReference>
<dbReference type="InterPro" id="IPR001059">
    <property type="entry name" value="Transl_elong_P/YeiP_cen"/>
</dbReference>
<feature type="domain" description="Translation elongation factor P/YeiP central" evidence="8">
    <location>
        <begin position="114"/>
        <end position="170"/>
    </location>
</feature>
<dbReference type="SMART" id="SM00841">
    <property type="entry name" value="Elong-fact-P_C"/>
    <property type="match status" value="1"/>
</dbReference>
<keyword evidence="4" id="KW-0963">Cytoplasm</keyword>
<dbReference type="Gene3D" id="2.40.50.140">
    <property type="entry name" value="Nucleic acid-binding proteins"/>
    <property type="match status" value="2"/>
</dbReference>
<keyword evidence="5 9" id="KW-0251">Elongation factor</keyword>
<dbReference type="PROSITE" id="PS01275">
    <property type="entry name" value="EFP"/>
    <property type="match status" value="1"/>
</dbReference>
<dbReference type="SUPFAM" id="SSF50104">
    <property type="entry name" value="Translation proteins SH3-like domain"/>
    <property type="match status" value="1"/>
</dbReference>
<organism evidence="9 10">
    <name type="scientific">Lithospermum erythrorhizon</name>
    <name type="common">Purple gromwell</name>
    <name type="synonym">Lithospermum officinale var. erythrorhizon</name>
    <dbReference type="NCBI Taxonomy" id="34254"/>
    <lineage>
        <taxon>Eukaryota</taxon>
        <taxon>Viridiplantae</taxon>
        <taxon>Streptophyta</taxon>
        <taxon>Embryophyta</taxon>
        <taxon>Tracheophyta</taxon>
        <taxon>Spermatophyta</taxon>
        <taxon>Magnoliopsida</taxon>
        <taxon>eudicotyledons</taxon>
        <taxon>Gunneridae</taxon>
        <taxon>Pentapetalae</taxon>
        <taxon>asterids</taxon>
        <taxon>lamiids</taxon>
        <taxon>Boraginales</taxon>
        <taxon>Boraginaceae</taxon>
        <taxon>Boraginoideae</taxon>
        <taxon>Lithospermeae</taxon>
        <taxon>Lithospermum</taxon>
    </lineage>
</organism>
<dbReference type="InterPro" id="IPR020599">
    <property type="entry name" value="Transl_elong_fac_P/YeiP"/>
</dbReference>
<dbReference type="Pfam" id="PF09285">
    <property type="entry name" value="Elong-fact-P_C"/>
    <property type="match status" value="1"/>
</dbReference>
<dbReference type="EMBL" id="BAABME010010416">
    <property type="protein sequence ID" value="GAA0178451.1"/>
    <property type="molecule type" value="Genomic_DNA"/>
</dbReference>
<comment type="pathway">
    <text evidence="2">Protein biosynthesis; polypeptide chain elongation.</text>
</comment>
<dbReference type="SMART" id="SM01185">
    <property type="entry name" value="EFP"/>
    <property type="match status" value="1"/>
</dbReference>
<accession>A0AAV3RKI3</accession>
<dbReference type="GO" id="GO:0005829">
    <property type="term" value="C:cytosol"/>
    <property type="evidence" value="ECO:0007669"/>
    <property type="project" value="UniProtKB-ARBA"/>
</dbReference>
<evidence type="ECO:0000256" key="4">
    <source>
        <dbReference type="ARBA" id="ARBA00022490"/>
    </source>
</evidence>
<protein>
    <submittedName>
        <fullName evidence="9">Translation elongation factor</fullName>
    </submittedName>
</protein>
<evidence type="ECO:0000256" key="6">
    <source>
        <dbReference type="ARBA" id="ARBA00022917"/>
    </source>
</evidence>
<dbReference type="InterPro" id="IPR014722">
    <property type="entry name" value="Rib_uL2_dom2"/>
</dbReference>
<dbReference type="PANTHER" id="PTHR30053:SF14">
    <property type="entry name" value="TRANSLATION ELONGATION FACTOR KOW-LIKE DOMAIN-CONTAINING PROTEIN"/>
    <property type="match status" value="1"/>
</dbReference>
<sequence>MKALFSITAKKLAGAIIATTTAAAARFCQNGGGLRQSPWSTSQLRFARFTGIDVKPGNVIQRKGKTYEVVKANHTTQGRGGAIIQVELRDIDSGNKVNERLRTDEAVEKVFVQDKSYTYLYTDNESGCVVLMEPETYDQIDVPKHMFGEGLPYLTDDMNVSVQFLDGRPTSAKVPQRVTCTVAEAHVHVKGSTAQPQYKKVLLDNGLTVQVPSYILAGEKIIINTTEHYYMSRDFVRLPSAILY</sequence>
<dbReference type="NCBIfam" id="NF001810">
    <property type="entry name" value="PRK00529.1"/>
    <property type="match status" value="1"/>
</dbReference>
<evidence type="ECO:0000256" key="5">
    <source>
        <dbReference type="ARBA" id="ARBA00022768"/>
    </source>
</evidence>
<dbReference type="Pfam" id="PF01132">
    <property type="entry name" value="EFP"/>
    <property type="match status" value="1"/>
</dbReference>
<evidence type="ECO:0000256" key="1">
    <source>
        <dbReference type="ARBA" id="ARBA00004496"/>
    </source>
</evidence>
<proteinExistence type="inferred from homology"/>
<dbReference type="InterPro" id="IPR012340">
    <property type="entry name" value="NA-bd_OB-fold"/>
</dbReference>
<gene>
    <name evidence="9" type="ORF">LIER_29835</name>
</gene>
<evidence type="ECO:0000259" key="8">
    <source>
        <dbReference type="SMART" id="SM01185"/>
    </source>
</evidence>
<evidence type="ECO:0000256" key="3">
    <source>
        <dbReference type="ARBA" id="ARBA00009479"/>
    </source>
</evidence>
<dbReference type="Pfam" id="PF08207">
    <property type="entry name" value="EFP_N"/>
    <property type="match status" value="1"/>
</dbReference>
<keyword evidence="6" id="KW-0648">Protein biosynthesis</keyword>
<dbReference type="SUPFAM" id="SSF50249">
    <property type="entry name" value="Nucleic acid-binding proteins"/>
    <property type="match status" value="2"/>
</dbReference>
<feature type="domain" description="Elongation factor P C-terminal" evidence="7">
    <location>
        <begin position="178"/>
        <end position="233"/>
    </location>
</feature>
<dbReference type="AlphaFoldDB" id="A0AAV3RKI3"/>
<dbReference type="InterPro" id="IPR008991">
    <property type="entry name" value="Translation_prot_SH3-like_sf"/>
</dbReference>
<dbReference type="GO" id="GO:0003746">
    <property type="term" value="F:translation elongation factor activity"/>
    <property type="evidence" value="ECO:0007669"/>
    <property type="project" value="UniProtKB-KW"/>
</dbReference>